<dbReference type="AlphaFoldDB" id="M5J7S7"/>
<sequence length="126" mass="15250">MLRKTKNFLKSQNIAYSKEHVNPLMVPEKVYVLKFGEDPNDLNNRFIVEHTYTWTGRIKITKITVRLHGQKKPHEFANETELLRYLKKKAYRYSGKAMREREERKKLKKMRRMEKKRLKEAKAAQK</sequence>
<protein>
    <submittedName>
        <fullName evidence="2">Uncharacterized protein</fullName>
    </submittedName>
</protein>
<feature type="region of interest" description="Disordered" evidence="1">
    <location>
        <begin position="97"/>
        <end position="126"/>
    </location>
</feature>
<dbReference type="PATRIC" id="fig|1227363.6.peg.887"/>
<reference evidence="2" key="1">
    <citation type="journal article" date="2013" name="Genome Announc.">
        <title>Genome Sequence of Lactobacillus saerimneri 30a (Formerly Lactobacillus sp. Strain 30a), a Reference Lactic Acid Bacterium Strain Producing Biogenic Amines.</title>
        <authorList>
            <person name="Romano A."/>
            <person name="Trip H."/>
            <person name="Campbell-Sills H."/>
            <person name="Bouchez O."/>
            <person name="Sherman D."/>
            <person name="Lolkema J.S."/>
            <person name="Lucas P.M."/>
        </authorList>
    </citation>
    <scope>NUCLEOTIDE SEQUENCE [LARGE SCALE GENOMIC DNA]</scope>
    <source>
        <strain evidence="2">30a</strain>
    </source>
</reference>
<organism evidence="2 3">
    <name type="scientific">Ligilactobacillus saerimneri 30a</name>
    <dbReference type="NCBI Taxonomy" id="1227363"/>
    <lineage>
        <taxon>Bacteria</taxon>
        <taxon>Bacillati</taxon>
        <taxon>Bacillota</taxon>
        <taxon>Bacilli</taxon>
        <taxon>Lactobacillales</taxon>
        <taxon>Lactobacillaceae</taxon>
        <taxon>Ligilactobacillus</taxon>
    </lineage>
</organism>
<keyword evidence="3" id="KW-1185">Reference proteome</keyword>
<feature type="compositionally biased region" description="Basic residues" evidence="1">
    <location>
        <begin position="106"/>
        <end position="119"/>
    </location>
</feature>
<evidence type="ECO:0000313" key="2">
    <source>
        <dbReference type="EMBL" id="EKW99034.1"/>
    </source>
</evidence>
<evidence type="ECO:0000313" key="3">
    <source>
        <dbReference type="Proteomes" id="UP000011912"/>
    </source>
</evidence>
<proteinExistence type="predicted"/>
<dbReference type="Proteomes" id="UP000011912">
    <property type="component" value="Unassembled WGS sequence"/>
</dbReference>
<dbReference type="EMBL" id="ANAG01000013">
    <property type="protein sequence ID" value="EKW99034.1"/>
    <property type="molecule type" value="Genomic_DNA"/>
</dbReference>
<evidence type="ECO:0000256" key="1">
    <source>
        <dbReference type="SAM" id="MobiDB-lite"/>
    </source>
</evidence>
<dbReference type="RefSeq" id="WP_009553819.1">
    <property type="nucleotide sequence ID" value="NZ_ANAG01000013.1"/>
</dbReference>
<accession>M5J7S7</accession>
<dbReference type="STRING" id="1227363.D271_04524"/>
<gene>
    <name evidence="2" type="ORF">D271_04524</name>
</gene>
<comment type="caution">
    <text evidence="2">The sequence shown here is derived from an EMBL/GenBank/DDBJ whole genome shotgun (WGS) entry which is preliminary data.</text>
</comment>
<name>M5J7S7_9LACO</name>